<feature type="domain" description="Reverse transcriptase" evidence="1">
    <location>
        <begin position="1"/>
        <end position="94"/>
    </location>
</feature>
<dbReference type="Proteomes" id="UP000272942">
    <property type="component" value="Unassembled WGS sequence"/>
</dbReference>
<dbReference type="PANTHER" id="PTHR21301">
    <property type="entry name" value="REVERSE TRANSCRIPTASE"/>
    <property type="match status" value="1"/>
</dbReference>
<evidence type="ECO:0000313" key="2">
    <source>
        <dbReference type="EMBL" id="VDP91941.1"/>
    </source>
</evidence>
<dbReference type="EMBL" id="UZAN01058197">
    <property type="protein sequence ID" value="VDP91941.1"/>
    <property type="molecule type" value="Genomic_DNA"/>
</dbReference>
<accession>A0A183B634</accession>
<evidence type="ECO:0000259" key="1">
    <source>
        <dbReference type="PROSITE" id="PS50878"/>
    </source>
</evidence>
<organism evidence="4">
    <name type="scientific">Echinostoma caproni</name>
    <dbReference type="NCBI Taxonomy" id="27848"/>
    <lineage>
        <taxon>Eukaryota</taxon>
        <taxon>Metazoa</taxon>
        <taxon>Spiralia</taxon>
        <taxon>Lophotrochozoa</taxon>
        <taxon>Platyhelminthes</taxon>
        <taxon>Trematoda</taxon>
        <taxon>Digenea</taxon>
        <taxon>Plagiorchiida</taxon>
        <taxon>Echinostomata</taxon>
        <taxon>Echinostomatoidea</taxon>
        <taxon>Echinostomatidae</taxon>
        <taxon>Echinostoma</taxon>
    </lineage>
</organism>
<dbReference type="PANTHER" id="PTHR21301:SF10">
    <property type="entry name" value="REVERSE TRANSCRIPTASE DOMAIN-CONTAINING PROTEIN"/>
    <property type="match status" value="1"/>
</dbReference>
<dbReference type="AlphaFoldDB" id="A0A183B634"/>
<evidence type="ECO:0000313" key="3">
    <source>
        <dbReference type="Proteomes" id="UP000272942"/>
    </source>
</evidence>
<dbReference type="InterPro" id="IPR000477">
    <property type="entry name" value="RT_dom"/>
</dbReference>
<gene>
    <name evidence="2" type="ORF">ECPE_LOCUS14669</name>
</gene>
<evidence type="ECO:0000313" key="4">
    <source>
        <dbReference type="WBParaSite" id="ECPE_0001470901-mRNA-1"/>
    </source>
</evidence>
<protein>
    <submittedName>
        <fullName evidence="4">Reverse transcriptase domain-containing protein</fullName>
    </submittedName>
</protein>
<dbReference type="OrthoDB" id="6257278at2759"/>
<dbReference type="WBParaSite" id="ECPE_0001470901-mRNA-1">
    <property type="protein sequence ID" value="ECPE_0001470901-mRNA-1"/>
    <property type="gene ID" value="ECPE_0001470901"/>
</dbReference>
<reference evidence="2 3" key="2">
    <citation type="submission" date="2018-11" db="EMBL/GenBank/DDBJ databases">
        <authorList>
            <consortium name="Pathogen Informatics"/>
        </authorList>
    </citation>
    <scope>NUCLEOTIDE SEQUENCE [LARGE SCALE GENOMIC DNA]</scope>
    <source>
        <strain evidence="2 3">Egypt</strain>
    </source>
</reference>
<keyword evidence="3" id="KW-1185">Reference proteome</keyword>
<dbReference type="PROSITE" id="PS50878">
    <property type="entry name" value="RT_POL"/>
    <property type="match status" value="1"/>
</dbReference>
<sequence>MGSPLGPVLADLFMALLEHKAKKILERAILYKSYVDDTLVITESLEEATAILDELNRLHPNIRFAMEPEASNTLNFLDISMRRREDGTIARSVY</sequence>
<name>A0A183B634_9TREM</name>
<reference evidence="4" key="1">
    <citation type="submission" date="2016-06" db="UniProtKB">
        <authorList>
            <consortium name="WormBaseParasite"/>
        </authorList>
    </citation>
    <scope>IDENTIFICATION</scope>
</reference>
<proteinExistence type="predicted"/>